<dbReference type="InterPro" id="IPR050316">
    <property type="entry name" value="Tyrosinase/Hemocyanin"/>
</dbReference>
<accession>A0A2T2P9E0</accession>
<keyword evidence="3" id="KW-0732">Signal</keyword>
<evidence type="ECO:0000313" key="6">
    <source>
        <dbReference type="EMBL" id="PSN73978.1"/>
    </source>
</evidence>
<evidence type="ECO:0000256" key="3">
    <source>
        <dbReference type="SAM" id="SignalP"/>
    </source>
</evidence>
<dbReference type="Proteomes" id="UP000240883">
    <property type="component" value="Unassembled WGS sequence"/>
</dbReference>
<dbReference type="PROSITE" id="PS00498">
    <property type="entry name" value="TYROSINASE_2"/>
    <property type="match status" value="1"/>
</dbReference>
<dbReference type="SUPFAM" id="SSF48056">
    <property type="entry name" value="Di-copper centre-containing domain"/>
    <property type="match status" value="1"/>
</dbReference>
<keyword evidence="7" id="KW-1185">Reference proteome</keyword>
<feature type="chain" id="PRO_5015455683" evidence="3">
    <location>
        <begin position="19"/>
        <end position="422"/>
    </location>
</feature>
<organism evidence="6 7">
    <name type="scientific">Corynespora cassiicola Philippines</name>
    <dbReference type="NCBI Taxonomy" id="1448308"/>
    <lineage>
        <taxon>Eukaryota</taxon>
        <taxon>Fungi</taxon>
        <taxon>Dikarya</taxon>
        <taxon>Ascomycota</taxon>
        <taxon>Pezizomycotina</taxon>
        <taxon>Dothideomycetes</taxon>
        <taxon>Pleosporomycetidae</taxon>
        <taxon>Pleosporales</taxon>
        <taxon>Corynesporascaceae</taxon>
        <taxon>Corynespora</taxon>
    </lineage>
</organism>
<dbReference type="PROSITE" id="PS00497">
    <property type="entry name" value="TYROSINASE_1"/>
    <property type="match status" value="1"/>
</dbReference>
<dbReference type="InterPro" id="IPR008922">
    <property type="entry name" value="Di-copper_centre_dom_sf"/>
</dbReference>
<keyword evidence="1" id="KW-0479">Metal-binding</keyword>
<sequence length="422" mass="47035">MRTAAVFTAAWLAPSALAGAIPATEEPTAPALSFDRRAEVASGGVLQADIYAGIAAMNQQIYQATTQGSQWKKCNPFNIIVRKEWSSFSTAQKKNYIQAVQCMSKLPSKTPQEKCPGCKNRYDDFLGTHINQTFSVHNTGNFLPWHRYFTWAYEKTLRDECGYKGYQPYHNWPRWAENPEASPSLDGSDLSISGNGALGCTNQSWYGIPTNDDPQIKIPHGKGGGCVKSGPFKDWPVNLGPVFTDLTCTPQNPYYDYTNPEHADKIGLGYNPRCLKRDISAWTSSQWTNDEMVIKLLNSKDMQTFWYDMQGGNPAFGNNFMGVHTAGHFTIGGDPGSDFFTSPGDPWFYLHHAQIDRVWWTWQNLNPANRTKALYGTTFIADPTAPATKLSDKMNLGYAFPGEITVEEAMSSMGGPFCYTYM</sequence>
<evidence type="ECO:0000259" key="4">
    <source>
        <dbReference type="PROSITE" id="PS00497"/>
    </source>
</evidence>
<dbReference type="Pfam" id="PF00264">
    <property type="entry name" value="Tyrosinase"/>
    <property type="match status" value="1"/>
</dbReference>
<evidence type="ECO:0000256" key="1">
    <source>
        <dbReference type="ARBA" id="ARBA00022723"/>
    </source>
</evidence>
<keyword evidence="2" id="KW-0560">Oxidoreductase</keyword>
<dbReference type="PANTHER" id="PTHR11474:SF125">
    <property type="entry name" value="N-ACETYL-6-HYDROXYTRYPTOPHAN OXIDASE IVOB-RELATED"/>
    <property type="match status" value="1"/>
</dbReference>
<proteinExistence type="predicted"/>
<dbReference type="GO" id="GO:0016491">
    <property type="term" value="F:oxidoreductase activity"/>
    <property type="evidence" value="ECO:0007669"/>
    <property type="project" value="UniProtKB-KW"/>
</dbReference>
<feature type="signal peptide" evidence="3">
    <location>
        <begin position="1"/>
        <end position="18"/>
    </location>
</feature>
<dbReference type="PRINTS" id="PR00092">
    <property type="entry name" value="TYROSINASE"/>
</dbReference>
<name>A0A2T2P9E0_CORCC</name>
<dbReference type="EMBL" id="KZ678128">
    <property type="protein sequence ID" value="PSN73978.1"/>
    <property type="molecule type" value="Genomic_DNA"/>
</dbReference>
<dbReference type="PANTHER" id="PTHR11474">
    <property type="entry name" value="TYROSINASE FAMILY MEMBER"/>
    <property type="match status" value="1"/>
</dbReference>
<dbReference type="InterPro" id="IPR002227">
    <property type="entry name" value="Tyrosinase_Cu-bd"/>
</dbReference>
<dbReference type="STRING" id="1448308.A0A2T2P9E0"/>
<evidence type="ECO:0000259" key="5">
    <source>
        <dbReference type="PROSITE" id="PS00498"/>
    </source>
</evidence>
<protein>
    <submittedName>
        <fullName evidence="6">Di-copper centre-containing protein</fullName>
    </submittedName>
</protein>
<evidence type="ECO:0000313" key="7">
    <source>
        <dbReference type="Proteomes" id="UP000240883"/>
    </source>
</evidence>
<gene>
    <name evidence="6" type="ORF">BS50DRAFT_5225</name>
</gene>
<feature type="domain" description="Tyrosinase copper-binding" evidence="4">
    <location>
        <begin position="137"/>
        <end position="154"/>
    </location>
</feature>
<feature type="domain" description="Tyrosinase copper-binding" evidence="5">
    <location>
        <begin position="345"/>
        <end position="356"/>
    </location>
</feature>
<dbReference type="GO" id="GO:0046872">
    <property type="term" value="F:metal ion binding"/>
    <property type="evidence" value="ECO:0007669"/>
    <property type="project" value="UniProtKB-KW"/>
</dbReference>
<reference evidence="6 7" key="1">
    <citation type="journal article" date="2018" name="Front. Microbiol.">
        <title>Genome-Wide Analysis of Corynespora cassiicola Leaf Fall Disease Putative Effectors.</title>
        <authorList>
            <person name="Lopez D."/>
            <person name="Ribeiro S."/>
            <person name="Label P."/>
            <person name="Fumanal B."/>
            <person name="Venisse J.S."/>
            <person name="Kohler A."/>
            <person name="de Oliveira R.R."/>
            <person name="Labutti K."/>
            <person name="Lipzen A."/>
            <person name="Lail K."/>
            <person name="Bauer D."/>
            <person name="Ohm R.A."/>
            <person name="Barry K.W."/>
            <person name="Spatafora J."/>
            <person name="Grigoriev I.V."/>
            <person name="Martin F.M."/>
            <person name="Pujade-Renaud V."/>
        </authorList>
    </citation>
    <scope>NUCLEOTIDE SEQUENCE [LARGE SCALE GENOMIC DNA]</scope>
    <source>
        <strain evidence="6 7">Philippines</strain>
    </source>
</reference>
<dbReference type="OrthoDB" id="6132182at2759"/>
<dbReference type="AlphaFoldDB" id="A0A2T2P9E0"/>
<evidence type="ECO:0000256" key="2">
    <source>
        <dbReference type="ARBA" id="ARBA00023002"/>
    </source>
</evidence>
<dbReference type="Gene3D" id="1.10.1280.10">
    <property type="entry name" value="Di-copper center containing domain from catechol oxidase"/>
    <property type="match status" value="1"/>
</dbReference>